<protein>
    <submittedName>
        <fullName evidence="1">Uncharacterized protein</fullName>
    </submittedName>
</protein>
<proteinExistence type="predicted"/>
<evidence type="ECO:0000313" key="2">
    <source>
        <dbReference type="Proteomes" id="UP000036045"/>
    </source>
</evidence>
<dbReference type="EMBL" id="LDPH01000010">
    <property type="protein sequence ID" value="KLV26107.1"/>
    <property type="molecule type" value="Genomic_DNA"/>
</dbReference>
<dbReference type="OrthoDB" id="1683109at2"/>
<dbReference type="GeneID" id="56348619"/>
<dbReference type="PATRIC" id="fig|1397.4.peg.518"/>
<dbReference type="Proteomes" id="UP000036045">
    <property type="component" value="Unassembled WGS sequence"/>
</dbReference>
<keyword evidence="2" id="KW-1185">Reference proteome</keyword>
<reference evidence="1 2" key="1">
    <citation type="submission" date="2015-05" db="EMBL/GenBank/DDBJ databases">
        <title>Whole genome sequence and identification of bacterial endophytes from Costus igneus.</title>
        <authorList>
            <person name="Lee Y.P."/>
            <person name="Gan H.M."/>
            <person name="Eng W."/>
            <person name="Wheatley M.S."/>
            <person name="Caraballo A."/>
            <person name="Polter S."/>
            <person name="Savka M.A."/>
            <person name="Hudson A.O."/>
        </authorList>
    </citation>
    <scope>NUCLEOTIDE SEQUENCE [LARGE SCALE GENOMIC DNA]</scope>
    <source>
        <strain evidence="1 2">RIT379</strain>
    </source>
</reference>
<sequence length="147" mass="16928">MNIISVFDHSLKVELVLHELEKHHIRKEDIFVSSLNKKGVEKKYMDPFNADGFNMFFVASVSMIMMLLGTIYGFVLYLGPILWGLIGLIVGICITIPVDYLYKRWRNKEKIKPSKAELIIVIHCEESKAALIESLLYQYHTIGLVKI</sequence>
<accession>A0A0J1IJJ2</accession>
<evidence type="ECO:0000313" key="1">
    <source>
        <dbReference type="EMBL" id="KLV26107.1"/>
    </source>
</evidence>
<dbReference type="AlphaFoldDB" id="A0A0J1IJJ2"/>
<comment type="caution">
    <text evidence="1">The sequence shown here is derived from an EMBL/GenBank/DDBJ whole genome shotgun (WGS) entry which is preliminary data.</text>
</comment>
<name>A0A0J1IJJ2_NIACI</name>
<dbReference type="RefSeq" id="WP_047942388.1">
    <property type="nucleotide sequence ID" value="NZ_CP053989.1"/>
</dbReference>
<gene>
    <name evidence="1" type="ORF">ABW02_12105</name>
</gene>
<organism evidence="1 2">
    <name type="scientific">Niallia circulans</name>
    <name type="common">Bacillus circulans</name>
    <dbReference type="NCBI Taxonomy" id="1397"/>
    <lineage>
        <taxon>Bacteria</taxon>
        <taxon>Bacillati</taxon>
        <taxon>Bacillota</taxon>
        <taxon>Bacilli</taxon>
        <taxon>Bacillales</taxon>
        <taxon>Bacillaceae</taxon>
        <taxon>Niallia</taxon>
    </lineage>
</organism>